<evidence type="ECO:0000313" key="2">
    <source>
        <dbReference type="Proteomes" id="UP000261620"/>
    </source>
</evidence>
<dbReference type="OMA" id="YEIMKPV"/>
<dbReference type="Ensembl" id="ENSMMOT00000020906.1">
    <property type="protein sequence ID" value="ENSMMOP00000020563.1"/>
    <property type="gene ID" value="ENSMMOG00000015646.1"/>
</dbReference>
<name>A0A3Q3WR75_MOLML</name>
<dbReference type="Pfam" id="PF06989">
    <property type="entry name" value="BAALC_N"/>
    <property type="match status" value="1"/>
</dbReference>
<dbReference type="Proteomes" id="UP000261620">
    <property type="component" value="Unplaced"/>
</dbReference>
<keyword evidence="2" id="KW-1185">Reference proteome</keyword>
<dbReference type="GO" id="GO:0005737">
    <property type="term" value="C:cytoplasm"/>
    <property type="evidence" value="ECO:0007669"/>
    <property type="project" value="InterPro"/>
</dbReference>
<dbReference type="PANTHER" id="PTHR14731">
    <property type="entry name" value="BRAIN AND ACUTE LEUKEMIA CYTOPLASMIC PROTEIN"/>
    <property type="match status" value="1"/>
</dbReference>
<evidence type="ECO:0000313" key="1">
    <source>
        <dbReference type="Ensembl" id="ENSMMOP00000020563.1"/>
    </source>
</evidence>
<dbReference type="PANTHER" id="PTHR14731:SF1">
    <property type="entry name" value="BAALC BINDER OF MAP3K1 AND KLF4 B"/>
    <property type="match status" value="1"/>
</dbReference>
<proteinExistence type="predicted"/>
<reference evidence="1" key="1">
    <citation type="submission" date="2025-08" db="UniProtKB">
        <authorList>
            <consortium name="Ensembl"/>
        </authorList>
    </citation>
    <scope>IDENTIFICATION</scope>
</reference>
<dbReference type="AlphaFoldDB" id="A0A3Q3WR75"/>
<organism evidence="1 2">
    <name type="scientific">Mola mola</name>
    <name type="common">Ocean sunfish</name>
    <name type="synonym">Tetraodon mola</name>
    <dbReference type="NCBI Taxonomy" id="94237"/>
    <lineage>
        <taxon>Eukaryota</taxon>
        <taxon>Metazoa</taxon>
        <taxon>Chordata</taxon>
        <taxon>Craniata</taxon>
        <taxon>Vertebrata</taxon>
        <taxon>Euteleostomi</taxon>
        <taxon>Actinopterygii</taxon>
        <taxon>Neopterygii</taxon>
        <taxon>Teleostei</taxon>
        <taxon>Neoteleostei</taxon>
        <taxon>Acanthomorphata</taxon>
        <taxon>Eupercaria</taxon>
        <taxon>Tetraodontiformes</taxon>
        <taxon>Molidae</taxon>
        <taxon>Mola</taxon>
    </lineage>
</organism>
<sequence length="156" mass="17011">MGCGGSRTDALEPRYPETWTKDTESTWLTATDADIPVSSIQSICSEGSEAGITSQRAASPLFEDSLPVPAEAYLQLCSAVSEASLDVTVSPSAGTTVQRTSVLHTEEITKWQDNRMSTKQVTLTVMQSIHQVDENRKVKKILTTYEIMKPVATQNT</sequence>
<accession>A0A3Q3WR75</accession>
<dbReference type="STRING" id="94237.ENSMMOP00000020563"/>
<protein>
    <submittedName>
        <fullName evidence="1">Uncharacterized protein</fullName>
    </submittedName>
</protein>
<dbReference type="InterPro" id="IPR009728">
    <property type="entry name" value="BAALC"/>
</dbReference>
<reference evidence="1" key="2">
    <citation type="submission" date="2025-09" db="UniProtKB">
        <authorList>
            <consortium name="Ensembl"/>
        </authorList>
    </citation>
    <scope>IDENTIFICATION</scope>
</reference>